<proteinExistence type="predicted"/>
<comment type="caution">
    <text evidence="1">The sequence shown here is derived from an EMBL/GenBank/DDBJ whole genome shotgun (WGS) entry which is preliminary data.</text>
</comment>
<dbReference type="OrthoDB" id="626167at2759"/>
<dbReference type="Proteomes" id="UP001150942">
    <property type="component" value="Unassembled WGS sequence"/>
</dbReference>
<evidence type="ECO:0008006" key="3">
    <source>
        <dbReference type="Google" id="ProtNLM"/>
    </source>
</evidence>
<reference evidence="1" key="2">
    <citation type="journal article" date="2023" name="IMA Fungus">
        <title>Comparative genomic study of the Penicillium genus elucidates a diverse pangenome and 15 lateral gene transfer events.</title>
        <authorList>
            <person name="Petersen C."/>
            <person name="Sorensen T."/>
            <person name="Nielsen M.R."/>
            <person name="Sondergaard T.E."/>
            <person name="Sorensen J.L."/>
            <person name="Fitzpatrick D.A."/>
            <person name="Frisvad J.C."/>
            <person name="Nielsen K.L."/>
        </authorList>
    </citation>
    <scope>NUCLEOTIDE SEQUENCE</scope>
    <source>
        <strain evidence="1">IBT 20477</strain>
    </source>
</reference>
<name>A0A9W9JHM9_9EURO</name>
<gene>
    <name evidence="1" type="ORF">N7449_006998</name>
</gene>
<organism evidence="1 2">
    <name type="scientific">Penicillium cf. viridicatum</name>
    <dbReference type="NCBI Taxonomy" id="2972119"/>
    <lineage>
        <taxon>Eukaryota</taxon>
        <taxon>Fungi</taxon>
        <taxon>Dikarya</taxon>
        <taxon>Ascomycota</taxon>
        <taxon>Pezizomycotina</taxon>
        <taxon>Eurotiomycetes</taxon>
        <taxon>Eurotiomycetidae</taxon>
        <taxon>Eurotiales</taxon>
        <taxon>Aspergillaceae</taxon>
        <taxon>Penicillium</taxon>
    </lineage>
</organism>
<dbReference type="EMBL" id="JAPQKQ010000005">
    <property type="protein sequence ID" value="KAJ5196519.1"/>
    <property type="molecule type" value="Genomic_DNA"/>
</dbReference>
<protein>
    <recommendedName>
        <fullName evidence="3">Protein kinase domain-containing protein</fullName>
    </recommendedName>
</protein>
<dbReference type="AlphaFoldDB" id="A0A9W9JHM9"/>
<keyword evidence="2" id="KW-1185">Reference proteome</keyword>
<reference evidence="1" key="1">
    <citation type="submission" date="2022-11" db="EMBL/GenBank/DDBJ databases">
        <authorList>
            <person name="Petersen C."/>
        </authorList>
    </citation>
    <scope>NUCLEOTIDE SEQUENCE</scope>
    <source>
        <strain evidence="1">IBT 20477</strain>
    </source>
</reference>
<sequence length="380" mass="42444">MSTFAFKDDWIIISSSIGTARPPSGETLAWATSISRSRVSTVDGLGFSDKFDVEAMNSLESLVHTVKQLNLKRVHVDELLLVPEQLHKCDIWAFGLCVWEILADGKKYLECSGSSNLIYKRYPPYTNSLTVGTSPSTPIPHIGPPDEGDQPILGLFDHSKVENLELPGNIPFSQSWQLMPFRETSDTQLNTPMLLNAPPMAGGQASSIPLTRVMNALGSRSNDQHFIVLPAGLNGLKTRMWRIRTPHDGMTSAIAADDPTQALQNIRSVIAVMNYLNDPRVRPHMVSTSNEVRREFGLADQRWVASGNDAVYAQDWWDQWIRDRHRHIGTVNNNWAIGQIADMRRIWAVRTGENVTPVLEVLDEYKAAAQKSDIDTDDLD</sequence>
<evidence type="ECO:0000313" key="1">
    <source>
        <dbReference type="EMBL" id="KAJ5196519.1"/>
    </source>
</evidence>
<evidence type="ECO:0000313" key="2">
    <source>
        <dbReference type="Proteomes" id="UP001150942"/>
    </source>
</evidence>
<accession>A0A9W9JHM9</accession>